<gene>
    <name evidence="1" type="ORF">DERYTH_LOCUS16556</name>
</gene>
<dbReference type="OrthoDB" id="2447778at2759"/>
<comment type="caution">
    <text evidence="1">The sequence shown here is derived from an EMBL/GenBank/DDBJ whole genome shotgun (WGS) entry which is preliminary data.</text>
</comment>
<keyword evidence="2" id="KW-1185">Reference proteome</keyword>
<accession>A0A9N9IT49</accession>
<feature type="non-terminal residue" evidence="1">
    <location>
        <position position="1"/>
    </location>
</feature>
<evidence type="ECO:0000313" key="1">
    <source>
        <dbReference type="EMBL" id="CAG8747406.1"/>
    </source>
</evidence>
<protein>
    <submittedName>
        <fullName evidence="1">3490_t:CDS:1</fullName>
    </submittedName>
</protein>
<dbReference type="Proteomes" id="UP000789405">
    <property type="component" value="Unassembled WGS sequence"/>
</dbReference>
<evidence type="ECO:0000313" key="2">
    <source>
        <dbReference type="Proteomes" id="UP000789405"/>
    </source>
</evidence>
<name>A0A9N9IT49_9GLOM</name>
<organism evidence="1 2">
    <name type="scientific">Dentiscutata erythropus</name>
    <dbReference type="NCBI Taxonomy" id="1348616"/>
    <lineage>
        <taxon>Eukaryota</taxon>
        <taxon>Fungi</taxon>
        <taxon>Fungi incertae sedis</taxon>
        <taxon>Mucoromycota</taxon>
        <taxon>Glomeromycotina</taxon>
        <taxon>Glomeromycetes</taxon>
        <taxon>Diversisporales</taxon>
        <taxon>Gigasporaceae</taxon>
        <taxon>Dentiscutata</taxon>
    </lineage>
</organism>
<dbReference type="EMBL" id="CAJVPY010014607">
    <property type="protein sequence ID" value="CAG8747406.1"/>
    <property type="molecule type" value="Genomic_DNA"/>
</dbReference>
<dbReference type="AlphaFoldDB" id="A0A9N9IT49"/>
<proteinExistence type="predicted"/>
<reference evidence="1" key="1">
    <citation type="submission" date="2021-06" db="EMBL/GenBank/DDBJ databases">
        <authorList>
            <person name="Kallberg Y."/>
            <person name="Tangrot J."/>
            <person name="Rosling A."/>
        </authorList>
    </citation>
    <scope>NUCLEOTIDE SEQUENCE</scope>
    <source>
        <strain evidence="1">MA453B</strain>
    </source>
</reference>
<sequence length="68" mass="8237">NSIRENDKGNITRKFEKRNKQDFNNRIFDIKFAKRTTLEQVEKVTLDLGIDSEICQDNNAGYYYWRQF</sequence>